<evidence type="ECO:0000256" key="11">
    <source>
        <dbReference type="ARBA" id="ARBA00023136"/>
    </source>
</evidence>
<evidence type="ECO:0000256" key="7">
    <source>
        <dbReference type="ARBA" id="ARBA00022989"/>
    </source>
</evidence>
<dbReference type="Pfam" id="PF19298">
    <property type="entry name" value="KshA_C"/>
    <property type="match status" value="1"/>
</dbReference>
<comment type="cofactor">
    <cofactor evidence="1">
        <name>Fe cation</name>
        <dbReference type="ChEBI" id="CHEBI:24875"/>
    </cofactor>
</comment>
<dbReference type="RefSeq" id="WP_188794736.1">
    <property type="nucleotide sequence ID" value="NZ_BMJA01000002.1"/>
</dbReference>
<dbReference type="InterPro" id="IPR045605">
    <property type="entry name" value="KshA-like_C"/>
</dbReference>
<evidence type="ECO:0000256" key="4">
    <source>
        <dbReference type="ARBA" id="ARBA00022692"/>
    </source>
</evidence>
<evidence type="ECO:0000256" key="10">
    <source>
        <dbReference type="ARBA" id="ARBA00023014"/>
    </source>
</evidence>
<keyword evidence="4" id="KW-0812">Transmembrane</keyword>
<evidence type="ECO:0000256" key="9">
    <source>
        <dbReference type="ARBA" id="ARBA00023004"/>
    </source>
</evidence>
<evidence type="ECO:0000256" key="8">
    <source>
        <dbReference type="ARBA" id="ARBA00023002"/>
    </source>
</evidence>
<keyword evidence="6" id="KW-0479">Metal-binding</keyword>
<evidence type="ECO:0000256" key="13">
    <source>
        <dbReference type="ARBA" id="ARBA00025729"/>
    </source>
</evidence>
<dbReference type="InterPro" id="IPR050584">
    <property type="entry name" value="Cholesterol_7-desaturase"/>
</dbReference>
<dbReference type="InterPro" id="IPR036922">
    <property type="entry name" value="Rieske_2Fe-2S_sf"/>
</dbReference>
<keyword evidence="19" id="KW-1185">Reference proteome</keyword>
<dbReference type="PROSITE" id="PS51296">
    <property type="entry name" value="RIESKE"/>
    <property type="match status" value="1"/>
</dbReference>
<evidence type="ECO:0000256" key="16">
    <source>
        <dbReference type="ARBA" id="ARBA00049548"/>
    </source>
</evidence>
<evidence type="ECO:0000256" key="12">
    <source>
        <dbReference type="ARBA" id="ARBA00025712"/>
    </source>
</evidence>
<keyword evidence="9" id="KW-0408">Iron</keyword>
<keyword evidence="10" id="KW-0411">Iron-sulfur</keyword>
<accession>A0ABQ1G209</accession>
<proteinExistence type="inferred from homology"/>
<evidence type="ECO:0000313" key="19">
    <source>
        <dbReference type="Proteomes" id="UP000620046"/>
    </source>
</evidence>
<reference evidence="19" key="1">
    <citation type="journal article" date="2019" name="Int. J. Syst. Evol. Microbiol.">
        <title>The Global Catalogue of Microorganisms (GCM) 10K type strain sequencing project: providing services to taxonomists for standard genome sequencing and annotation.</title>
        <authorList>
            <consortium name="The Broad Institute Genomics Platform"/>
            <consortium name="The Broad Institute Genome Sequencing Center for Infectious Disease"/>
            <person name="Wu L."/>
            <person name="Ma J."/>
        </authorList>
    </citation>
    <scope>NUCLEOTIDE SEQUENCE [LARGE SCALE GENOMIC DNA]</scope>
    <source>
        <strain evidence="19">CGMCC 1.15439</strain>
    </source>
</reference>
<evidence type="ECO:0000256" key="14">
    <source>
        <dbReference type="ARBA" id="ARBA00026095"/>
    </source>
</evidence>
<name>A0ABQ1G209_9GAMM</name>
<keyword evidence="11" id="KW-0472">Membrane</keyword>
<dbReference type="SUPFAM" id="SSF50022">
    <property type="entry name" value="ISP domain"/>
    <property type="match status" value="1"/>
</dbReference>
<dbReference type="Gene3D" id="2.102.10.10">
    <property type="entry name" value="Rieske [2Fe-2S] iron-sulphur domain"/>
    <property type="match status" value="1"/>
</dbReference>
<feature type="domain" description="Rieske" evidence="17">
    <location>
        <begin position="8"/>
        <end position="109"/>
    </location>
</feature>
<dbReference type="Gene3D" id="3.90.380.10">
    <property type="entry name" value="Naphthalene 1,2-dioxygenase Alpha Subunit, Chain A, domain 1"/>
    <property type="match status" value="1"/>
</dbReference>
<dbReference type="InterPro" id="IPR017941">
    <property type="entry name" value="Rieske_2Fe-2S"/>
</dbReference>
<dbReference type="Proteomes" id="UP000620046">
    <property type="component" value="Unassembled WGS sequence"/>
</dbReference>
<evidence type="ECO:0000256" key="1">
    <source>
        <dbReference type="ARBA" id="ARBA00001962"/>
    </source>
</evidence>
<dbReference type="PANTHER" id="PTHR21266:SF32">
    <property type="entry name" value="CHOLESTEROL 7-DESATURASE NVD"/>
    <property type="match status" value="1"/>
</dbReference>
<evidence type="ECO:0000256" key="5">
    <source>
        <dbReference type="ARBA" id="ARBA00022714"/>
    </source>
</evidence>
<comment type="catalytic activity">
    <reaction evidence="16">
        <text>cholesterol + NADPH + O2 + H(+) = 7-dehydrocholesterol + NADP(+) + 2 H2O</text>
        <dbReference type="Rhea" id="RHEA:45024"/>
        <dbReference type="ChEBI" id="CHEBI:15377"/>
        <dbReference type="ChEBI" id="CHEBI:15378"/>
        <dbReference type="ChEBI" id="CHEBI:15379"/>
        <dbReference type="ChEBI" id="CHEBI:16113"/>
        <dbReference type="ChEBI" id="CHEBI:17759"/>
        <dbReference type="ChEBI" id="CHEBI:57783"/>
        <dbReference type="ChEBI" id="CHEBI:58349"/>
        <dbReference type="EC" id="1.14.19.21"/>
    </reaction>
    <physiologicalReaction direction="left-to-right" evidence="16">
        <dbReference type="Rhea" id="RHEA:45025"/>
    </physiologicalReaction>
</comment>
<comment type="catalytic activity">
    <reaction evidence="15">
        <text>cholesterol + NADH + O2 + H(+) = 7-dehydrocholesterol + NAD(+) + 2 H2O</text>
        <dbReference type="Rhea" id="RHEA:51644"/>
        <dbReference type="ChEBI" id="CHEBI:15377"/>
        <dbReference type="ChEBI" id="CHEBI:15378"/>
        <dbReference type="ChEBI" id="CHEBI:15379"/>
        <dbReference type="ChEBI" id="CHEBI:16113"/>
        <dbReference type="ChEBI" id="CHEBI:17759"/>
        <dbReference type="ChEBI" id="CHEBI:57540"/>
        <dbReference type="ChEBI" id="CHEBI:57945"/>
        <dbReference type="EC" id="1.14.19.21"/>
    </reaction>
    <physiologicalReaction direction="left-to-right" evidence="15">
        <dbReference type="Rhea" id="RHEA:51645"/>
    </physiologicalReaction>
</comment>
<comment type="similarity">
    <text evidence="13">Belongs to the cholesterol 7-desaturase family.</text>
</comment>
<keyword evidence="7" id="KW-1133">Transmembrane helix</keyword>
<dbReference type="Pfam" id="PF00355">
    <property type="entry name" value="Rieske"/>
    <property type="match status" value="1"/>
</dbReference>
<evidence type="ECO:0000256" key="3">
    <source>
        <dbReference type="ARBA" id="ARBA00004972"/>
    </source>
</evidence>
<dbReference type="EC" id="1.14.19.21" evidence="14"/>
<comment type="caution">
    <text evidence="18">The sequence shown here is derived from an EMBL/GenBank/DDBJ whole genome shotgun (WGS) entry which is preliminary data.</text>
</comment>
<sequence>MLYPNGWFAVCLSSSLKPGRLRTVAFMGNELLVYRTRSGRVRVIEPHCPHLGAHFGYGGKVDGENLVCPFHGLVFGPNGVCIGAGRSRTPPRAKLDEWLVQERAGAVLVWRHNKGKAPDWEVPDSNMAGFSAAQEACFELKGYSYYGPENTADATHFMQVHHLTDVAMSHEIRQHQMEVNLTASWFGWQIKVRMINYGVGCAYAESELPAWGLFMKSYSFGTPIAPLKWTYTLLDSTHVRWLDALPRVLRWPPQALVGALMHWLTVKEIRKDFRIWNHRRHVNDPKLMQGEMHIAAFRRWMMQFYLRD</sequence>
<evidence type="ECO:0000313" key="18">
    <source>
        <dbReference type="EMBL" id="GGA35814.1"/>
    </source>
</evidence>
<evidence type="ECO:0000256" key="6">
    <source>
        <dbReference type="ARBA" id="ARBA00022723"/>
    </source>
</evidence>
<comment type="pathway">
    <text evidence="12">Steroid hormone biosynthesis; dafachronic acid biosynthesis.</text>
</comment>
<protein>
    <recommendedName>
        <fullName evidence="14">cholesterol 7-desaturase</fullName>
        <ecNumber evidence="14">1.14.19.21</ecNumber>
    </recommendedName>
</protein>
<keyword evidence="5" id="KW-0001">2Fe-2S</keyword>
<evidence type="ECO:0000256" key="2">
    <source>
        <dbReference type="ARBA" id="ARBA00004370"/>
    </source>
</evidence>
<comment type="subcellular location">
    <subcellularLocation>
        <location evidence="2">Membrane</location>
    </subcellularLocation>
</comment>
<dbReference type="EMBL" id="BMJA01000002">
    <property type="protein sequence ID" value="GGA35814.1"/>
    <property type="molecule type" value="Genomic_DNA"/>
</dbReference>
<evidence type="ECO:0000256" key="15">
    <source>
        <dbReference type="ARBA" id="ARBA00047853"/>
    </source>
</evidence>
<dbReference type="CDD" id="cd03469">
    <property type="entry name" value="Rieske_RO_Alpha_N"/>
    <property type="match status" value="1"/>
</dbReference>
<gene>
    <name evidence="18" type="ORF">GCM10010981_26140</name>
</gene>
<comment type="pathway">
    <text evidence="3">Hormone biosynthesis.</text>
</comment>
<dbReference type="PANTHER" id="PTHR21266">
    <property type="entry name" value="IRON-SULFUR DOMAIN CONTAINING PROTEIN"/>
    <property type="match status" value="1"/>
</dbReference>
<evidence type="ECO:0000259" key="17">
    <source>
        <dbReference type="PROSITE" id="PS51296"/>
    </source>
</evidence>
<keyword evidence="8" id="KW-0560">Oxidoreductase</keyword>
<organism evidence="18 19">
    <name type="scientific">Dyella nitratireducens</name>
    <dbReference type="NCBI Taxonomy" id="1849580"/>
    <lineage>
        <taxon>Bacteria</taxon>
        <taxon>Pseudomonadati</taxon>
        <taxon>Pseudomonadota</taxon>
        <taxon>Gammaproteobacteria</taxon>
        <taxon>Lysobacterales</taxon>
        <taxon>Rhodanobacteraceae</taxon>
        <taxon>Dyella</taxon>
    </lineage>
</organism>